<dbReference type="Proteomes" id="UP001362999">
    <property type="component" value="Unassembled WGS sequence"/>
</dbReference>
<reference evidence="1 2" key="1">
    <citation type="journal article" date="2024" name="J Genomics">
        <title>Draft genome sequencing and assembly of Favolaschia claudopus CIRM-BRFM 2984 isolated from oak limbs.</title>
        <authorList>
            <person name="Navarro D."/>
            <person name="Drula E."/>
            <person name="Chaduli D."/>
            <person name="Cazenave R."/>
            <person name="Ahrendt S."/>
            <person name="Wang J."/>
            <person name="Lipzen A."/>
            <person name="Daum C."/>
            <person name="Barry K."/>
            <person name="Grigoriev I.V."/>
            <person name="Favel A."/>
            <person name="Rosso M.N."/>
            <person name="Martin F."/>
        </authorList>
    </citation>
    <scope>NUCLEOTIDE SEQUENCE [LARGE SCALE GENOMIC DNA]</scope>
    <source>
        <strain evidence="1 2">CIRM-BRFM 2984</strain>
    </source>
</reference>
<proteinExistence type="predicted"/>
<organism evidence="1 2">
    <name type="scientific">Favolaschia claudopus</name>
    <dbReference type="NCBI Taxonomy" id="2862362"/>
    <lineage>
        <taxon>Eukaryota</taxon>
        <taxon>Fungi</taxon>
        <taxon>Dikarya</taxon>
        <taxon>Basidiomycota</taxon>
        <taxon>Agaricomycotina</taxon>
        <taxon>Agaricomycetes</taxon>
        <taxon>Agaricomycetidae</taxon>
        <taxon>Agaricales</taxon>
        <taxon>Marasmiineae</taxon>
        <taxon>Mycenaceae</taxon>
        <taxon>Favolaschia</taxon>
    </lineage>
</organism>
<protein>
    <submittedName>
        <fullName evidence="1">F-box domain-containing protein</fullName>
    </submittedName>
</protein>
<comment type="caution">
    <text evidence="1">The sequence shown here is derived from an EMBL/GenBank/DDBJ whole genome shotgun (WGS) entry which is preliminary data.</text>
</comment>
<evidence type="ECO:0000313" key="1">
    <source>
        <dbReference type="EMBL" id="KAK7014405.1"/>
    </source>
</evidence>
<name>A0AAW0AN79_9AGAR</name>
<evidence type="ECO:0000313" key="2">
    <source>
        <dbReference type="Proteomes" id="UP001362999"/>
    </source>
</evidence>
<accession>A0AAW0AN79</accession>
<dbReference type="InterPro" id="IPR032675">
    <property type="entry name" value="LRR_dom_sf"/>
</dbReference>
<sequence>MLDFMEADRVFVAEKDAQICHLQAQISELEKAISFLRAERQLAFERLSSYKYPVLTLPTEVTCEVFIRFLPLCPDFPPLVGLLSPINFTHICRQWREIALTTPDLWRSINLTRSSLQGHTHAEVLVPLWLERSGCLPLRIRAADVESESAPILPHIIPHYARLEHLTLSLNDAEPLAAMKASMPLLCSLNLWFGVRASDLIIFPHVPLLRTVILSDYGSPSIHLPWVQLTSLSLECIYANRAMHILRQTAHLVHCGLHFWPMEDDELHDDLSDVTLPRLESLVMDRDSARDMDFFRAIVTPALLSLEISEQFLRSGSSPTKILETFISKSACQLRELKITNAVSGARPFLDAFPAIHVIRTTS</sequence>
<dbReference type="AlphaFoldDB" id="A0AAW0AN79"/>
<dbReference type="Gene3D" id="1.20.1280.50">
    <property type="match status" value="1"/>
</dbReference>
<dbReference type="Gene3D" id="3.80.10.10">
    <property type="entry name" value="Ribonuclease Inhibitor"/>
    <property type="match status" value="1"/>
</dbReference>
<dbReference type="EMBL" id="JAWWNJ010000057">
    <property type="protein sequence ID" value="KAK7014405.1"/>
    <property type="molecule type" value="Genomic_DNA"/>
</dbReference>
<gene>
    <name evidence="1" type="ORF">R3P38DRAFT_1450690</name>
</gene>
<keyword evidence="2" id="KW-1185">Reference proteome</keyword>
<dbReference type="SUPFAM" id="SSF52047">
    <property type="entry name" value="RNI-like"/>
    <property type="match status" value="1"/>
</dbReference>